<keyword evidence="8" id="KW-0679">Respiratory chain</keyword>
<keyword evidence="9" id="KW-0999">Mitochondrion inner membrane</keyword>
<comment type="subcellular location">
    <subcellularLocation>
        <location evidence="2">Mitochondrion inner membrane</location>
        <topology evidence="2">Peripheral membrane protein</topology>
        <orientation evidence="2">Matrix side</orientation>
    </subcellularLocation>
</comment>
<dbReference type="Proteomes" id="UP001209570">
    <property type="component" value="Unassembled WGS sequence"/>
</dbReference>
<gene>
    <name evidence="17" type="ORF">P43SY_006974</name>
</gene>
<dbReference type="InterPro" id="IPR045292">
    <property type="entry name" value="Complex1_LYR_NDUFB9_LYRM3"/>
</dbReference>
<keyword evidence="7" id="KW-0597">Phosphoprotein</keyword>
<dbReference type="Pfam" id="PF05347">
    <property type="entry name" value="Complex1_LYR"/>
    <property type="match status" value="1"/>
</dbReference>
<reference evidence="17" key="1">
    <citation type="submission" date="2021-12" db="EMBL/GenBank/DDBJ databases">
        <title>Prjna785345.</title>
        <authorList>
            <person name="Rujirawat T."/>
            <person name="Krajaejun T."/>
        </authorList>
    </citation>
    <scope>NUCLEOTIDE SEQUENCE</scope>
    <source>
        <strain evidence="17">Pi057C3</strain>
    </source>
</reference>
<protein>
    <recommendedName>
        <fullName evidence="5">NADH dehydrogenase [ubiquinone] 1 beta subcomplex subunit 9</fullName>
    </recommendedName>
    <alternativeName>
        <fullName evidence="14">Complex I-B22</fullName>
    </alternativeName>
    <alternativeName>
        <fullName evidence="15">NADH-ubiquinone oxidoreductase B22 subunit</fullName>
    </alternativeName>
</protein>
<comment type="similarity">
    <text evidence="3">Belongs to the complex I LYR family.</text>
</comment>
<keyword evidence="18" id="KW-1185">Reference proteome</keyword>
<evidence type="ECO:0000256" key="14">
    <source>
        <dbReference type="ARBA" id="ARBA00030192"/>
    </source>
</evidence>
<evidence type="ECO:0000313" key="18">
    <source>
        <dbReference type="Proteomes" id="UP001209570"/>
    </source>
</evidence>
<sequence length="159" mass="18482">MKVNMNMAQTYREVVARVANPVEKLSHKQTVTRLYKQSLKTLDSWVIDRRLWNEEATKIREQFDSHKALDPNSGLVKRLVREAEEKLEKYTHPDRYVFNYMPGGTRFMRNPPIPLDVCFPDGNIPEDVELSPLEAINIDMTPLPARKGVFVDFSKKGYD</sequence>
<evidence type="ECO:0000313" key="17">
    <source>
        <dbReference type="EMBL" id="KAJ0406366.1"/>
    </source>
</evidence>
<dbReference type="CDD" id="cd20263">
    <property type="entry name" value="Complex1_LYR_NDUFB9_LYRM3"/>
    <property type="match status" value="1"/>
</dbReference>
<evidence type="ECO:0000256" key="2">
    <source>
        <dbReference type="ARBA" id="ARBA00004443"/>
    </source>
</evidence>
<dbReference type="PANTHER" id="PTHR12868">
    <property type="entry name" value="NADH-UBIQUINONE OXIDOREDUCTASE B22 SUBUNIT"/>
    <property type="match status" value="1"/>
</dbReference>
<keyword evidence="12" id="KW-0496">Mitochondrion</keyword>
<evidence type="ECO:0000256" key="6">
    <source>
        <dbReference type="ARBA" id="ARBA00022448"/>
    </source>
</evidence>
<comment type="caution">
    <text evidence="17">The sequence shown here is derived from an EMBL/GenBank/DDBJ whole genome shotgun (WGS) entry which is preliminary data.</text>
</comment>
<keyword evidence="11" id="KW-0007">Acetylation</keyword>
<evidence type="ECO:0000256" key="15">
    <source>
        <dbReference type="ARBA" id="ARBA00032528"/>
    </source>
</evidence>
<dbReference type="GO" id="GO:0006120">
    <property type="term" value="P:mitochondrial electron transport, NADH to ubiquinone"/>
    <property type="evidence" value="ECO:0007669"/>
    <property type="project" value="InterPro"/>
</dbReference>
<name>A0AAD5M6G5_PYTIN</name>
<dbReference type="InterPro" id="IPR033034">
    <property type="entry name" value="NDUFB9"/>
</dbReference>
<keyword evidence="10" id="KW-0249">Electron transport</keyword>
<dbReference type="InterPro" id="IPR008011">
    <property type="entry name" value="Complex1_LYR_dom"/>
</dbReference>
<evidence type="ECO:0000256" key="13">
    <source>
        <dbReference type="ARBA" id="ARBA00023136"/>
    </source>
</evidence>
<proteinExistence type="inferred from homology"/>
<evidence type="ECO:0000256" key="5">
    <source>
        <dbReference type="ARBA" id="ARBA00018684"/>
    </source>
</evidence>
<dbReference type="GO" id="GO:0005743">
    <property type="term" value="C:mitochondrial inner membrane"/>
    <property type="evidence" value="ECO:0007669"/>
    <property type="project" value="UniProtKB-SubCell"/>
</dbReference>
<evidence type="ECO:0000259" key="16">
    <source>
        <dbReference type="Pfam" id="PF05347"/>
    </source>
</evidence>
<feature type="domain" description="Complex 1 LYR protein" evidence="16">
    <location>
        <begin position="29"/>
        <end position="88"/>
    </location>
</feature>
<dbReference type="PANTHER" id="PTHR12868:SF0">
    <property type="entry name" value="NADH DEHYDROGENASE [UBIQUINONE] 1 BETA SUBCOMPLEX SUBUNIT 9"/>
    <property type="match status" value="1"/>
</dbReference>
<evidence type="ECO:0000256" key="8">
    <source>
        <dbReference type="ARBA" id="ARBA00022660"/>
    </source>
</evidence>
<evidence type="ECO:0000256" key="11">
    <source>
        <dbReference type="ARBA" id="ARBA00022990"/>
    </source>
</evidence>
<evidence type="ECO:0000256" key="4">
    <source>
        <dbReference type="ARBA" id="ARBA00011790"/>
    </source>
</evidence>
<dbReference type="AlphaFoldDB" id="A0AAD5M6G5"/>
<evidence type="ECO:0000256" key="3">
    <source>
        <dbReference type="ARBA" id="ARBA00009508"/>
    </source>
</evidence>
<accession>A0AAD5M6G5</accession>
<evidence type="ECO:0000256" key="7">
    <source>
        <dbReference type="ARBA" id="ARBA00022553"/>
    </source>
</evidence>
<keyword evidence="13" id="KW-0472">Membrane</keyword>
<evidence type="ECO:0000256" key="9">
    <source>
        <dbReference type="ARBA" id="ARBA00022792"/>
    </source>
</evidence>
<keyword evidence="6" id="KW-0813">Transport</keyword>
<organism evidence="17 18">
    <name type="scientific">Pythium insidiosum</name>
    <name type="common">Pythiosis disease agent</name>
    <dbReference type="NCBI Taxonomy" id="114742"/>
    <lineage>
        <taxon>Eukaryota</taxon>
        <taxon>Sar</taxon>
        <taxon>Stramenopiles</taxon>
        <taxon>Oomycota</taxon>
        <taxon>Peronosporomycetes</taxon>
        <taxon>Pythiales</taxon>
        <taxon>Pythiaceae</taxon>
        <taxon>Pythium</taxon>
    </lineage>
</organism>
<dbReference type="EMBL" id="JAKCXM010000033">
    <property type="protein sequence ID" value="KAJ0406366.1"/>
    <property type="molecule type" value="Genomic_DNA"/>
</dbReference>
<evidence type="ECO:0000256" key="1">
    <source>
        <dbReference type="ARBA" id="ARBA00002920"/>
    </source>
</evidence>
<evidence type="ECO:0000256" key="10">
    <source>
        <dbReference type="ARBA" id="ARBA00022982"/>
    </source>
</evidence>
<comment type="function">
    <text evidence="1">Accessory subunit of the mitochondrial membrane respiratory chain NADH dehydrogenase (Complex I), that is believed to be not involved in catalysis. Complex I functions in the transfer of electrons from NADH to the respiratory chain. The immediate electron acceptor for the enzyme is believed to be ubiquinone.</text>
</comment>
<evidence type="ECO:0000256" key="12">
    <source>
        <dbReference type="ARBA" id="ARBA00023128"/>
    </source>
</evidence>
<comment type="subunit">
    <text evidence="4">Mammalian complex I is composed of 45 different subunits.</text>
</comment>